<dbReference type="Gene3D" id="3.80.10.10">
    <property type="entry name" value="Ribonuclease Inhibitor"/>
    <property type="match status" value="1"/>
</dbReference>
<protein>
    <submittedName>
        <fullName evidence="2">Leucine-rich repeat domain-containing protein</fullName>
    </submittedName>
</protein>
<dbReference type="PANTHER" id="PTHR45661">
    <property type="entry name" value="SURFACE ANTIGEN"/>
    <property type="match status" value="1"/>
</dbReference>
<reference evidence="2" key="1">
    <citation type="submission" date="2022-10" db="EMBL/GenBank/DDBJ databases">
        <title>Complete genome sequence of Capnocytophaga ochracea KCOM 2812 isolated from actinomycosis lesion.</title>
        <authorList>
            <person name="Kook J.-K."/>
            <person name="Park S.-N."/>
            <person name="Lim Y.K."/>
        </authorList>
    </citation>
    <scope>NUCLEOTIDE SEQUENCE</scope>
    <source>
        <strain evidence="2">KCOM 28121</strain>
    </source>
</reference>
<dbReference type="EMBL" id="CP110230">
    <property type="protein sequence ID" value="UZD41604.1"/>
    <property type="molecule type" value="Genomic_DNA"/>
</dbReference>
<name>A0AA46ZZI5_CAPOC</name>
<dbReference type="InterPro" id="IPR032675">
    <property type="entry name" value="LRR_dom_sf"/>
</dbReference>
<evidence type="ECO:0000313" key="2">
    <source>
        <dbReference type="EMBL" id="UZD41604.1"/>
    </source>
</evidence>
<dbReference type="RefSeq" id="WP_264860788.1">
    <property type="nucleotide sequence ID" value="NZ_CP110230.1"/>
</dbReference>
<sequence length="440" mass="47780">MKRFLFMAILSCLGLVFVQCTKTDTERVEIKGERGERGNLILSGIGVPDASQGAIGDYYLDLSTANLYGAKTAKGWGTPISLKGLKGDAGADGANGTNGQDGRDAPVPQIKNGFWYIGETNTHIKAQGEKGTDGTNGTNGQNGQNGLTPHIGDNGNWFIGNQDTHIKAQGDKGDKGETGATGAQGLPGKDGSKIYSGQGKPVSQGVEGDYYIDTETKIFYGPKTNTGWPSTGVSLTAQQMSDTDYELSTDGKILLKWKNEKTLFIDMNTDPKLKDVEIIADNAFNAEINKLTYQLRTFVIGDKVKDIGAKAFYLCTKLTSVEVSNENIRREITKIKTQTFANCTHLQNVDIPSSVTTIEARAFTGCNRLTSVILPETVNNIVNNAFAKCDNLHTVIIRNPNAFSIGTMAFNQTLLRNIYVPSGKVEEYKILNPQYKDFIK</sequence>
<feature type="region of interest" description="Disordered" evidence="1">
    <location>
        <begin position="167"/>
        <end position="199"/>
    </location>
</feature>
<dbReference type="Gene3D" id="3.40.50.12480">
    <property type="match status" value="2"/>
</dbReference>
<dbReference type="SUPFAM" id="SSF52058">
    <property type="entry name" value="L domain-like"/>
    <property type="match status" value="1"/>
</dbReference>
<dbReference type="PANTHER" id="PTHR45661:SF3">
    <property type="entry name" value="IG-LIKE DOMAIN-CONTAINING PROTEIN"/>
    <property type="match status" value="1"/>
</dbReference>
<evidence type="ECO:0000256" key="1">
    <source>
        <dbReference type="SAM" id="MobiDB-lite"/>
    </source>
</evidence>
<organism evidence="2 3">
    <name type="scientific">Capnocytophaga ochracea</name>
    <dbReference type="NCBI Taxonomy" id="1018"/>
    <lineage>
        <taxon>Bacteria</taxon>
        <taxon>Pseudomonadati</taxon>
        <taxon>Bacteroidota</taxon>
        <taxon>Flavobacteriia</taxon>
        <taxon>Flavobacteriales</taxon>
        <taxon>Flavobacteriaceae</taxon>
        <taxon>Capnocytophaga</taxon>
    </lineage>
</organism>
<dbReference type="Pfam" id="PF13306">
    <property type="entry name" value="LRR_5"/>
    <property type="match status" value="1"/>
</dbReference>
<proteinExistence type="predicted"/>
<gene>
    <name evidence="2" type="ORF">OL231_03415</name>
</gene>
<feature type="compositionally biased region" description="Basic and acidic residues" evidence="1">
    <location>
        <begin position="167"/>
        <end position="177"/>
    </location>
</feature>
<dbReference type="Gene3D" id="2.60.120.220">
    <property type="entry name" value="Satellite virus coat domain"/>
    <property type="match status" value="1"/>
</dbReference>
<evidence type="ECO:0000313" key="3">
    <source>
        <dbReference type="Proteomes" id="UP001163262"/>
    </source>
</evidence>
<dbReference type="InterPro" id="IPR026906">
    <property type="entry name" value="LRR_5"/>
</dbReference>
<dbReference type="AlphaFoldDB" id="A0AA46ZZI5"/>
<dbReference type="Proteomes" id="UP001163262">
    <property type="component" value="Chromosome"/>
</dbReference>
<dbReference type="InterPro" id="IPR053139">
    <property type="entry name" value="Surface_bspA-like"/>
</dbReference>
<accession>A0AA46ZZI5</accession>